<feature type="region of interest" description="Disordered" evidence="1">
    <location>
        <begin position="57"/>
        <end position="85"/>
    </location>
</feature>
<keyword evidence="3" id="KW-1185">Reference proteome</keyword>
<evidence type="ECO:0000313" key="2">
    <source>
        <dbReference type="EMBL" id="PON31946.1"/>
    </source>
</evidence>
<dbReference type="AlphaFoldDB" id="A0A2P5A5Y8"/>
<organism evidence="2 3">
    <name type="scientific">Parasponia andersonii</name>
    <name type="common">Sponia andersonii</name>
    <dbReference type="NCBI Taxonomy" id="3476"/>
    <lineage>
        <taxon>Eukaryota</taxon>
        <taxon>Viridiplantae</taxon>
        <taxon>Streptophyta</taxon>
        <taxon>Embryophyta</taxon>
        <taxon>Tracheophyta</taxon>
        <taxon>Spermatophyta</taxon>
        <taxon>Magnoliopsida</taxon>
        <taxon>eudicotyledons</taxon>
        <taxon>Gunneridae</taxon>
        <taxon>Pentapetalae</taxon>
        <taxon>rosids</taxon>
        <taxon>fabids</taxon>
        <taxon>Rosales</taxon>
        <taxon>Cannabaceae</taxon>
        <taxon>Parasponia</taxon>
    </lineage>
</organism>
<reference evidence="3" key="1">
    <citation type="submission" date="2016-06" db="EMBL/GenBank/DDBJ databases">
        <title>Parallel loss of symbiosis genes in relatives of nitrogen-fixing non-legume Parasponia.</title>
        <authorList>
            <person name="Van Velzen R."/>
            <person name="Holmer R."/>
            <person name="Bu F."/>
            <person name="Rutten L."/>
            <person name="Van Zeijl A."/>
            <person name="Liu W."/>
            <person name="Santuari L."/>
            <person name="Cao Q."/>
            <person name="Sharma T."/>
            <person name="Shen D."/>
            <person name="Roswanjaya Y."/>
            <person name="Wardhani T."/>
            <person name="Kalhor M.S."/>
            <person name="Jansen J."/>
            <person name="Van den Hoogen J."/>
            <person name="Gungor B."/>
            <person name="Hartog M."/>
            <person name="Hontelez J."/>
            <person name="Verver J."/>
            <person name="Yang W.-C."/>
            <person name="Schijlen E."/>
            <person name="Repin R."/>
            <person name="Schilthuizen M."/>
            <person name="Schranz E."/>
            <person name="Heidstra R."/>
            <person name="Miyata K."/>
            <person name="Fedorova E."/>
            <person name="Kohlen W."/>
            <person name="Bisseling T."/>
            <person name="Smit S."/>
            <person name="Geurts R."/>
        </authorList>
    </citation>
    <scope>NUCLEOTIDE SEQUENCE [LARGE SCALE GENOMIC DNA]</scope>
    <source>
        <strain evidence="3">cv. WU1-14</strain>
    </source>
</reference>
<sequence>MRQRVLSDQVTFSSVSHGVLGDSRLVSRFSRNSTWKIVLSKLLAEPDRLVEELDWMEGTTPETESGANSGLARSWTSVVQRKIGS</sequence>
<dbReference type="OrthoDB" id="10421644at2759"/>
<protein>
    <submittedName>
        <fullName evidence="2">Uncharacterized protein</fullName>
    </submittedName>
</protein>
<gene>
    <name evidence="2" type="ORF">PanWU01x14_365550</name>
</gene>
<evidence type="ECO:0000256" key="1">
    <source>
        <dbReference type="SAM" id="MobiDB-lite"/>
    </source>
</evidence>
<evidence type="ECO:0000313" key="3">
    <source>
        <dbReference type="Proteomes" id="UP000237105"/>
    </source>
</evidence>
<comment type="caution">
    <text evidence="2">The sequence shown here is derived from an EMBL/GenBank/DDBJ whole genome shotgun (WGS) entry which is preliminary data.</text>
</comment>
<dbReference type="Proteomes" id="UP000237105">
    <property type="component" value="Unassembled WGS sequence"/>
</dbReference>
<accession>A0A2P5A5Y8</accession>
<proteinExistence type="predicted"/>
<name>A0A2P5A5Y8_PARAD</name>
<dbReference type="EMBL" id="JXTB01000894">
    <property type="protein sequence ID" value="PON31946.1"/>
    <property type="molecule type" value="Genomic_DNA"/>
</dbReference>